<reference evidence="1 2" key="1">
    <citation type="submission" date="2020-04" db="EMBL/GenBank/DDBJ databases">
        <title>Sphingobium sp. AR-3-1 isolated from Arctic soil.</title>
        <authorList>
            <person name="Dahal R.H."/>
            <person name="Chaudhary D.K."/>
        </authorList>
    </citation>
    <scope>NUCLEOTIDE SEQUENCE [LARGE SCALE GENOMIC DNA]</scope>
    <source>
        <strain evidence="1 2">AR-3-1</strain>
    </source>
</reference>
<sequence>MKGLDTQTSFARFGRDVGALFSLLSFLIKFTRDLTAQEARKSQDGGIRFGRKTGRCISIGPLLLHCGHVQDLKYAQLLEP</sequence>
<evidence type="ECO:0000313" key="1">
    <source>
        <dbReference type="EMBL" id="NML12748.1"/>
    </source>
</evidence>
<proteinExistence type="predicted"/>
<dbReference type="Proteomes" id="UP000519023">
    <property type="component" value="Unassembled WGS sequence"/>
</dbReference>
<dbReference type="EMBL" id="JABBFV010000025">
    <property type="protein sequence ID" value="NML12748.1"/>
    <property type="molecule type" value="Genomic_DNA"/>
</dbReference>
<name>A0A7X9X079_9SPHN</name>
<protein>
    <submittedName>
        <fullName evidence="1">Uncharacterized protein</fullName>
    </submittedName>
</protein>
<keyword evidence="2" id="KW-1185">Reference proteome</keyword>
<gene>
    <name evidence="1" type="ORF">HHL08_21870</name>
</gene>
<comment type="caution">
    <text evidence="1">The sequence shown here is derived from an EMBL/GenBank/DDBJ whole genome shotgun (WGS) entry which is preliminary data.</text>
</comment>
<accession>A0A7X9X079</accession>
<dbReference type="AlphaFoldDB" id="A0A7X9X079"/>
<organism evidence="1 2">
    <name type="scientific">Sphingobium psychrophilum</name>
    <dbReference type="NCBI Taxonomy" id="2728834"/>
    <lineage>
        <taxon>Bacteria</taxon>
        <taxon>Pseudomonadati</taxon>
        <taxon>Pseudomonadota</taxon>
        <taxon>Alphaproteobacteria</taxon>
        <taxon>Sphingomonadales</taxon>
        <taxon>Sphingomonadaceae</taxon>
        <taxon>Sphingobium</taxon>
    </lineage>
</organism>
<evidence type="ECO:0000313" key="2">
    <source>
        <dbReference type="Proteomes" id="UP000519023"/>
    </source>
</evidence>